<sequence length="399" mass="43781">MGPQPSLRGLGLLACGDWPLRPGQKSYFEYTAAELFIREQFRHWFRGQYGTYGSAITWQLDFLFTSYEAEKFSPTVGTILKYMRSDFANPPSLDKMARFRRNRETGKLTDRLLNDVINFIGGFRKPDMCGITDSVDPARIELVEVSTEGQRAETRKELQEKMDQLRNQVVRPAMAEILTAALHGSYSAGVSNIVVAASAFRPTIRICPLPVPFTTNADGSQTPLRYDWICYEPTFADPTGLGEDGLVLYHIHSISVEELRKRNVPPDLLNDAERAIRRFTLNRQAPQLLPELQPVWAKYEPLFSEDTMRIFAYGATGIVAILALASLYGVAALASTALVGGAATAGGAAAEGATLAPQFAGFVAALGTIGQVTSGAEEAAQAFSGFAQDSLARRRSRPR</sequence>
<proteinExistence type="predicted"/>
<dbReference type="RefSeq" id="WP_381251988.1">
    <property type="nucleotide sequence ID" value="NZ_JBHTBI010000007.1"/>
</dbReference>
<protein>
    <submittedName>
        <fullName evidence="2">Uncharacterized protein</fullName>
    </submittedName>
</protein>
<organism evidence="2 3">
    <name type="scientific">Streptomyces lutosisoli</name>
    <dbReference type="NCBI Taxonomy" id="2665721"/>
    <lineage>
        <taxon>Bacteria</taxon>
        <taxon>Bacillati</taxon>
        <taxon>Actinomycetota</taxon>
        <taxon>Actinomycetes</taxon>
        <taxon>Kitasatosporales</taxon>
        <taxon>Streptomycetaceae</taxon>
        <taxon>Streptomyces</taxon>
    </lineage>
</organism>
<feature type="transmembrane region" description="Helical" evidence="1">
    <location>
        <begin position="310"/>
        <end position="331"/>
    </location>
</feature>
<dbReference type="Proteomes" id="UP001596957">
    <property type="component" value="Unassembled WGS sequence"/>
</dbReference>
<evidence type="ECO:0000313" key="3">
    <source>
        <dbReference type="Proteomes" id="UP001596957"/>
    </source>
</evidence>
<reference evidence="3" key="1">
    <citation type="journal article" date="2019" name="Int. J. Syst. Evol. Microbiol.">
        <title>The Global Catalogue of Microorganisms (GCM) 10K type strain sequencing project: providing services to taxonomists for standard genome sequencing and annotation.</title>
        <authorList>
            <consortium name="The Broad Institute Genomics Platform"/>
            <consortium name="The Broad Institute Genome Sequencing Center for Infectious Disease"/>
            <person name="Wu L."/>
            <person name="Ma J."/>
        </authorList>
    </citation>
    <scope>NUCLEOTIDE SEQUENCE [LARGE SCALE GENOMIC DNA]</scope>
    <source>
        <strain evidence="3">CGMCC 4.7198</strain>
    </source>
</reference>
<keyword evidence="1" id="KW-0812">Transmembrane</keyword>
<dbReference type="EMBL" id="JBHTEC010000001">
    <property type="protein sequence ID" value="MFD0287117.1"/>
    <property type="molecule type" value="Genomic_DNA"/>
</dbReference>
<keyword evidence="3" id="KW-1185">Reference proteome</keyword>
<name>A0ABW2VT76_9ACTN</name>
<keyword evidence="1" id="KW-1133">Transmembrane helix</keyword>
<evidence type="ECO:0000313" key="2">
    <source>
        <dbReference type="EMBL" id="MFD0287117.1"/>
    </source>
</evidence>
<keyword evidence="1" id="KW-0472">Membrane</keyword>
<gene>
    <name evidence="2" type="ORF">ACFQZP_36665</name>
</gene>
<evidence type="ECO:0000256" key="1">
    <source>
        <dbReference type="SAM" id="Phobius"/>
    </source>
</evidence>
<accession>A0ABW2VT76</accession>
<comment type="caution">
    <text evidence="2">The sequence shown here is derived from an EMBL/GenBank/DDBJ whole genome shotgun (WGS) entry which is preliminary data.</text>
</comment>